<name>A0A0L8V4W5_9BACT</name>
<sequence length="37" mass="4343">MGIQLITGYIMNPQKELHLRQYGLIMKLAATELRNRK</sequence>
<keyword evidence="2" id="KW-1185">Reference proteome</keyword>
<dbReference type="STRING" id="1409788.NC99_36940"/>
<comment type="caution">
    <text evidence="1">The sequence shown here is derived from an EMBL/GenBank/DDBJ whole genome shotgun (WGS) entry which is preliminary data.</text>
</comment>
<gene>
    <name evidence="1" type="ORF">NC99_36940</name>
</gene>
<proteinExistence type="predicted"/>
<evidence type="ECO:0000313" key="2">
    <source>
        <dbReference type="Proteomes" id="UP000036958"/>
    </source>
</evidence>
<organism evidence="1 2">
    <name type="scientific">Sunxiuqinia dokdonensis</name>
    <dbReference type="NCBI Taxonomy" id="1409788"/>
    <lineage>
        <taxon>Bacteria</taxon>
        <taxon>Pseudomonadati</taxon>
        <taxon>Bacteroidota</taxon>
        <taxon>Bacteroidia</taxon>
        <taxon>Marinilabiliales</taxon>
        <taxon>Prolixibacteraceae</taxon>
        <taxon>Sunxiuqinia</taxon>
    </lineage>
</organism>
<evidence type="ECO:0000313" key="1">
    <source>
        <dbReference type="EMBL" id="KOH43481.1"/>
    </source>
</evidence>
<reference evidence="2" key="1">
    <citation type="submission" date="2015-07" db="EMBL/GenBank/DDBJ databases">
        <title>Genome sequencing of Sunxiuqinia dokdonensis strain SK.</title>
        <authorList>
            <person name="Ahn S."/>
            <person name="Kim B.-C."/>
        </authorList>
    </citation>
    <scope>NUCLEOTIDE SEQUENCE [LARGE SCALE GENOMIC DNA]</scope>
    <source>
        <strain evidence="2">SK</strain>
    </source>
</reference>
<accession>A0A0L8V4W5</accession>
<dbReference type="AlphaFoldDB" id="A0A0L8V4W5"/>
<dbReference type="Proteomes" id="UP000036958">
    <property type="component" value="Unassembled WGS sequence"/>
</dbReference>
<protein>
    <submittedName>
        <fullName evidence="1">Uncharacterized protein</fullName>
    </submittedName>
</protein>
<dbReference type="EMBL" id="LGIA01000185">
    <property type="protein sequence ID" value="KOH43481.1"/>
    <property type="molecule type" value="Genomic_DNA"/>
</dbReference>